<dbReference type="Proteomes" id="UP001317532">
    <property type="component" value="Chromosome"/>
</dbReference>
<dbReference type="RefSeq" id="WP_317995775.1">
    <property type="nucleotide sequence ID" value="NZ_AP025523.1"/>
</dbReference>
<accession>A0AAN1Y079</accession>
<dbReference type="InterPro" id="IPR041468">
    <property type="entry name" value="HTH_ParB/Spo0J"/>
</dbReference>
<evidence type="ECO:0000256" key="1">
    <source>
        <dbReference type="ARBA" id="ARBA00006295"/>
    </source>
</evidence>
<dbReference type="NCBIfam" id="TIGR00180">
    <property type="entry name" value="parB_part"/>
    <property type="match status" value="1"/>
</dbReference>
<evidence type="ECO:0000313" key="6">
    <source>
        <dbReference type="Proteomes" id="UP001317532"/>
    </source>
</evidence>
<keyword evidence="2" id="KW-0159">Chromosome partition</keyword>
<dbReference type="InterPro" id="IPR004437">
    <property type="entry name" value="ParB/RepB/Spo0J"/>
</dbReference>
<dbReference type="EMBL" id="AP025523">
    <property type="protein sequence ID" value="BDE08230.1"/>
    <property type="molecule type" value="Genomic_DNA"/>
</dbReference>
<dbReference type="SUPFAM" id="SSF109709">
    <property type="entry name" value="KorB DNA-binding domain-like"/>
    <property type="match status" value="1"/>
</dbReference>
<dbReference type="Pfam" id="PF17762">
    <property type="entry name" value="HTH_ParB"/>
    <property type="match status" value="1"/>
</dbReference>
<dbReference type="InterPro" id="IPR050336">
    <property type="entry name" value="Chromosome_partition/occlusion"/>
</dbReference>
<evidence type="ECO:0000256" key="3">
    <source>
        <dbReference type="ARBA" id="ARBA00023125"/>
    </source>
</evidence>
<evidence type="ECO:0000313" key="5">
    <source>
        <dbReference type="EMBL" id="BDE08230.1"/>
    </source>
</evidence>
<proteinExistence type="inferred from homology"/>
<dbReference type="Gene3D" id="1.10.10.2830">
    <property type="match status" value="1"/>
</dbReference>
<organism evidence="5 6">
    <name type="scientific">Vulcanimicrobium alpinum</name>
    <dbReference type="NCBI Taxonomy" id="3016050"/>
    <lineage>
        <taxon>Bacteria</taxon>
        <taxon>Bacillati</taxon>
        <taxon>Vulcanimicrobiota</taxon>
        <taxon>Vulcanimicrobiia</taxon>
        <taxon>Vulcanimicrobiales</taxon>
        <taxon>Vulcanimicrobiaceae</taxon>
        <taxon>Vulcanimicrobium</taxon>
    </lineage>
</organism>
<dbReference type="SUPFAM" id="SSF110849">
    <property type="entry name" value="ParB/Sulfiredoxin"/>
    <property type="match status" value="1"/>
</dbReference>
<gene>
    <name evidence="5" type="primary">spo0J</name>
    <name evidence="5" type="ORF">WPS_35060</name>
</gene>
<keyword evidence="3" id="KW-0238">DNA-binding</keyword>
<dbReference type="GO" id="GO:0007059">
    <property type="term" value="P:chromosome segregation"/>
    <property type="evidence" value="ECO:0007669"/>
    <property type="project" value="UniProtKB-KW"/>
</dbReference>
<dbReference type="FunFam" id="3.90.1530.30:FF:000001">
    <property type="entry name" value="Chromosome partitioning protein ParB"/>
    <property type="match status" value="1"/>
</dbReference>
<dbReference type="GO" id="GO:0005694">
    <property type="term" value="C:chromosome"/>
    <property type="evidence" value="ECO:0007669"/>
    <property type="project" value="TreeGrafter"/>
</dbReference>
<dbReference type="PANTHER" id="PTHR33375:SF1">
    <property type="entry name" value="CHROMOSOME-PARTITIONING PROTEIN PARB-RELATED"/>
    <property type="match status" value="1"/>
</dbReference>
<dbReference type="GO" id="GO:0003677">
    <property type="term" value="F:DNA binding"/>
    <property type="evidence" value="ECO:0007669"/>
    <property type="project" value="UniProtKB-KW"/>
</dbReference>
<dbReference type="KEGG" id="vab:WPS_35060"/>
<dbReference type="FunFam" id="1.10.10.2830:FF:000001">
    <property type="entry name" value="Chromosome partitioning protein ParB"/>
    <property type="match status" value="1"/>
</dbReference>
<dbReference type="Pfam" id="PF02195">
    <property type="entry name" value="ParB_N"/>
    <property type="match status" value="1"/>
</dbReference>
<protein>
    <submittedName>
        <fullName evidence="5">Chromosome partitioning protein ParB</fullName>
    </submittedName>
</protein>
<dbReference type="AlphaFoldDB" id="A0AAN1Y079"/>
<dbReference type="Gene3D" id="3.90.1530.30">
    <property type="match status" value="1"/>
</dbReference>
<dbReference type="PANTHER" id="PTHR33375">
    <property type="entry name" value="CHROMOSOME-PARTITIONING PROTEIN PARB-RELATED"/>
    <property type="match status" value="1"/>
</dbReference>
<comment type="similarity">
    <text evidence="1">Belongs to the ParB family.</text>
</comment>
<dbReference type="InterPro" id="IPR036086">
    <property type="entry name" value="ParB/Sulfiredoxin_sf"/>
</dbReference>
<evidence type="ECO:0000256" key="2">
    <source>
        <dbReference type="ARBA" id="ARBA00022829"/>
    </source>
</evidence>
<keyword evidence="6" id="KW-1185">Reference proteome</keyword>
<name>A0AAN1Y079_UNVUL</name>
<evidence type="ECO:0000259" key="4">
    <source>
        <dbReference type="SMART" id="SM00470"/>
    </source>
</evidence>
<reference evidence="5 6" key="1">
    <citation type="journal article" date="2022" name="ISME Commun">
        <title>Vulcanimicrobium alpinus gen. nov. sp. nov., the first cultivated representative of the candidate phylum 'Eremiobacterota', is a metabolically versatile aerobic anoxygenic phototroph.</title>
        <authorList>
            <person name="Yabe S."/>
            <person name="Muto K."/>
            <person name="Abe K."/>
            <person name="Yokota A."/>
            <person name="Staudigel H."/>
            <person name="Tebo B.M."/>
        </authorList>
    </citation>
    <scope>NUCLEOTIDE SEQUENCE [LARGE SCALE GENOMIC DNA]</scope>
    <source>
        <strain evidence="5 6">WC8-2</strain>
    </source>
</reference>
<dbReference type="InterPro" id="IPR003115">
    <property type="entry name" value="ParB_N"/>
</dbReference>
<sequence>MSAPKRGLGRGLGALLGEGGTADVTAAPPKRDLQVLPLARIRPNPQQPRRTFAPHALDELRASIASFGVLVPVIVRERADGFELIAGERRLRAARAAGLETIPAIVRTADDRESLEVAIIENLQRENLDPLEEAMGFAHLIEAYGFTQEQVAERMGRSRPAIANALRLLGLSDAIKALVREGRLTARHARALLALPPERREAIARRAADEELTVRALEALVQESGRARPRAARVTSARVQHDDEAFVARLRYKYGTQVKLVAHERGGAIELRYADANDLTRIVDLLLGEESS</sequence>
<dbReference type="SMART" id="SM00470">
    <property type="entry name" value="ParB"/>
    <property type="match status" value="1"/>
</dbReference>
<feature type="domain" description="ParB-like N-terminal" evidence="4">
    <location>
        <begin position="34"/>
        <end position="123"/>
    </location>
</feature>